<evidence type="ECO:0000313" key="3">
    <source>
        <dbReference type="EMBL" id="QNG50495.1"/>
    </source>
</evidence>
<evidence type="ECO:0000259" key="2">
    <source>
        <dbReference type="SMART" id="SM00829"/>
    </source>
</evidence>
<dbReference type="PANTHER" id="PTHR43205:SF42">
    <property type="entry name" value="ALCOHOL DEHYDROGENASE, ZINC-CONTAINING (AFU_ORTHOLOGUE AFUA_7G04530)"/>
    <property type="match status" value="1"/>
</dbReference>
<dbReference type="AlphaFoldDB" id="A0A7G7MCI4"/>
<dbReference type="InterPro" id="IPR036291">
    <property type="entry name" value="NAD(P)-bd_dom_sf"/>
</dbReference>
<dbReference type="GO" id="GO:0016628">
    <property type="term" value="F:oxidoreductase activity, acting on the CH-CH group of donors, NAD or NADP as acceptor"/>
    <property type="evidence" value="ECO:0007669"/>
    <property type="project" value="InterPro"/>
</dbReference>
<feature type="domain" description="Enoyl reductase (ER)" evidence="2">
    <location>
        <begin position="19"/>
        <end position="323"/>
    </location>
</feature>
<dbReference type="Gene3D" id="3.90.180.10">
    <property type="entry name" value="Medium-chain alcohol dehydrogenases, catalytic domain"/>
    <property type="match status" value="1"/>
</dbReference>
<dbReference type="Gene3D" id="3.40.50.720">
    <property type="entry name" value="NAD(P)-binding Rossmann-like Domain"/>
    <property type="match status" value="1"/>
</dbReference>
<dbReference type="SUPFAM" id="SSF50129">
    <property type="entry name" value="GroES-like"/>
    <property type="match status" value="1"/>
</dbReference>
<dbReference type="InterPro" id="IPR013149">
    <property type="entry name" value="ADH-like_C"/>
</dbReference>
<gene>
    <name evidence="3" type="ORF">H6H00_19930</name>
</gene>
<evidence type="ECO:0000313" key="4">
    <source>
        <dbReference type="Proteomes" id="UP000515728"/>
    </source>
</evidence>
<sequence>MPAIAREVRLTRPGDLPLTDDAFTTAERVLSPLAPGQVLVRVRHLSLDPYQRIRIRSLTAGDTPPAGAVGQIVASREPALAEGTWVTGELDWADHVVVDAGRLTAFEPDSAIPLHHYVGLLGLSGLTAYFGVTRVLRPREGEHLVVSGASGGVGQVALQIARRSGARVLGLVGSDRKRDALADLGLSALDHHDEEWPAQLAAWAPDGVDGYFDNVWGSTSARVVEQLRPRGRIALCGQMTGLAAGRVPPLDIDWYLMLTRSLTLQGFRTIDYLDSYSDARAELAQWVRSGDLHQAVNLVAGLDAAGTAFVALVGGTAVGKTIVDIGA</sequence>
<dbReference type="Proteomes" id="UP000515728">
    <property type="component" value="Chromosome"/>
</dbReference>
<proteinExistence type="predicted"/>
<dbReference type="SMART" id="SM00829">
    <property type="entry name" value="PKS_ER"/>
    <property type="match status" value="1"/>
</dbReference>
<dbReference type="InterPro" id="IPR041694">
    <property type="entry name" value="ADH_N_2"/>
</dbReference>
<dbReference type="InterPro" id="IPR045010">
    <property type="entry name" value="MDR_fam"/>
</dbReference>
<accession>A0A7G7MCI4</accession>
<dbReference type="EMBL" id="CP060131">
    <property type="protein sequence ID" value="QNG50495.1"/>
    <property type="molecule type" value="Genomic_DNA"/>
</dbReference>
<dbReference type="InterPro" id="IPR020843">
    <property type="entry name" value="ER"/>
</dbReference>
<reference evidence="3 4" key="1">
    <citation type="submission" date="2020-08" db="EMBL/GenBank/DDBJ databases">
        <authorList>
            <person name="Mo P."/>
        </authorList>
    </citation>
    <scope>NUCLEOTIDE SEQUENCE [LARGE SCALE GENOMIC DNA]</scope>
    <source>
        <strain evidence="3 4">CGMCC 4.1532</strain>
    </source>
</reference>
<dbReference type="Pfam" id="PF00107">
    <property type="entry name" value="ADH_zinc_N"/>
    <property type="match status" value="1"/>
</dbReference>
<keyword evidence="4" id="KW-1185">Reference proteome</keyword>
<evidence type="ECO:0000256" key="1">
    <source>
        <dbReference type="ARBA" id="ARBA00023002"/>
    </source>
</evidence>
<dbReference type="CDD" id="cd05288">
    <property type="entry name" value="PGDH"/>
    <property type="match status" value="1"/>
</dbReference>
<dbReference type="InterPro" id="IPR011032">
    <property type="entry name" value="GroES-like_sf"/>
</dbReference>
<name>A0A7G7MCI4_9PSEU</name>
<dbReference type="KEGG" id="ppel:H6H00_19930"/>
<dbReference type="Pfam" id="PF16884">
    <property type="entry name" value="ADH_N_2"/>
    <property type="match status" value="1"/>
</dbReference>
<dbReference type="SUPFAM" id="SSF51735">
    <property type="entry name" value="NAD(P)-binding Rossmann-fold domains"/>
    <property type="match status" value="1"/>
</dbReference>
<organism evidence="3 4">
    <name type="scientific">Pseudonocardia petroleophila</name>
    <dbReference type="NCBI Taxonomy" id="37331"/>
    <lineage>
        <taxon>Bacteria</taxon>
        <taxon>Bacillati</taxon>
        <taxon>Actinomycetota</taxon>
        <taxon>Actinomycetes</taxon>
        <taxon>Pseudonocardiales</taxon>
        <taxon>Pseudonocardiaceae</taxon>
        <taxon>Pseudonocardia</taxon>
    </lineage>
</organism>
<dbReference type="RefSeq" id="WP_185717257.1">
    <property type="nucleotide sequence ID" value="NZ_BAAAWI010000001.1"/>
</dbReference>
<dbReference type="PANTHER" id="PTHR43205">
    <property type="entry name" value="PROSTAGLANDIN REDUCTASE"/>
    <property type="match status" value="1"/>
</dbReference>
<keyword evidence="1" id="KW-0560">Oxidoreductase</keyword>
<protein>
    <submittedName>
        <fullName evidence="3">NADP-dependent oxidoreductase</fullName>
    </submittedName>
</protein>